<evidence type="ECO:0000259" key="5">
    <source>
        <dbReference type="PROSITE" id="PS50076"/>
    </source>
</evidence>
<dbReference type="InterPro" id="IPR008971">
    <property type="entry name" value="HSP40/DnaJ_pept-bd"/>
</dbReference>
<dbReference type="InterPro" id="IPR002939">
    <property type="entry name" value="DnaJ_C"/>
</dbReference>
<dbReference type="PANTHER" id="PTHR43096:SF52">
    <property type="entry name" value="DNAJ HOMOLOG 1, MITOCHONDRIAL-RELATED"/>
    <property type="match status" value="1"/>
</dbReference>
<dbReference type="SUPFAM" id="SSF49493">
    <property type="entry name" value="HSP40/DnaJ peptide-binding domain"/>
    <property type="match status" value="2"/>
</dbReference>
<organism evidence="6">
    <name type="scientific">marine sediment metagenome</name>
    <dbReference type="NCBI Taxonomy" id="412755"/>
    <lineage>
        <taxon>unclassified sequences</taxon>
        <taxon>metagenomes</taxon>
        <taxon>ecological metagenomes</taxon>
    </lineage>
</organism>
<evidence type="ECO:0000256" key="2">
    <source>
        <dbReference type="ARBA" id="ARBA00023125"/>
    </source>
</evidence>
<protein>
    <recommendedName>
        <fullName evidence="5">J domain-containing protein</fullName>
    </recommendedName>
</protein>
<dbReference type="AlphaFoldDB" id="A0A0F9K287"/>
<dbReference type="Pfam" id="PF01556">
    <property type="entry name" value="DnaJ_C"/>
    <property type="match status" value="1"/>
</dbReference>
<feature type="region of interest" description="Disordered" evidence="4">
    <location>
        <begin position="75"/>
        <end position="115"/>
    </location>
</feature>
<dbReference type="SUPFAM" id="SSF46565">
    <property type="entry name" value="Chaperone J-domain"/>
    <property type="match status" value="1"/>
</dbReference>
<evidence type="ECO:0000256" key="3">
    <source>
        <dbReference type="ARBA" id="ARBA00023186"/>
    </source>
</evidence>
<name>A0A0F9K287_9ZZZZ</name>
<dbReference type="Gene3D" id="2.60.260.20">
    <property type="entry name" value="Urease metallochaperone UreE, N-terminal domain"/>
    <property type="match status" value="2"/>
</dbReference>
<dbReference type="PANTHER" id="PTHR43096">
    <property type="entry name" value="DNAJ HOMOLOG 1, MITOCHONDRIAL-RELATED"/>
    <property type="match status" value="1"/>
</dbReference>
<dbReference type="GO" id="GO:0005737">
    <property type="term" value="C:cytoplasm"/>
    <property type="evidence" value="ECO:0007669"/>
    <property type="project" value="TreeGrafter"/>
</dbReference>
<dbReference type="GO" id="GO:0051082">
    <property type="term" value="F:unfolded protein binding"/>
    <property type="evidence" value="ECO:0007669"/>
    <property type="project" value="InterPro"/>
</dbReference>
<feature type="domain" description="J" evidence="5">
    <location>
        <begin position="18"/>
        <end position="82"/>
    </location>
</feature>
<dbReference type="GO" id="GO:0003677">
    <property type="term" value="F:DNA binding"/>
    <property type="evidence" value="ECO:0007669"/>
    <property type="project" value="UniProtKB-KW"/>
</dbReference>
<dbReference type="Gene3D" id="1.20.5.460">
    <property type="entry name" value="Single helix bin"/>
    <property type="match status" value="1"/>
</dbReference>
<dbReference type="FunFam" id="2.60.260.20:FF:000013">
    <property type="entry name" value="DnaJ subfamily B member 11"/>
    <property type="match status" value="1"/>
</dbReference>
<comment type="caution">
    <text evidence="6">The sequence shown here is derived from an EMBL/GenBank/DDBJ whole genome shotgun (WGS) entry which is preliminary data.</text>
</comment>
<proteinExistence type="predicted"/>
<dbReference type="PRINTS" id="PR00625">
    <property type="entry name" value="JDOMAIN"/>
</dbReference>
<keyword evidence="3" id="KW-0143">Chaperone</keyword>
<dbReference type="InterPro" id="IPR036869">
    <property type="entry name" value="J_dom_sf"/>
</dbReference>
<dbReference type="EMBL" id="LAZR01008862">
    <property type="protein sequence ID" value="KKM76123.1"/>
    <property type="molecule type" value="Genomic_DNA"/>
</dbReference>
<sequence>MLKAYSIWGFGLQMKFVDYYAVLGISPDADDKAVKVAYKKLARKYHPDVSKEPQAEDKFKEIAEAYEVIHNKEERTKYDELRRHQQNRARQQQGNYGGNNASSQSNYQQSDPQTDQEFSDFVNSMFGGAGGFNRSGQGRSNAARAQKGQDVEIEFPIFLEETLVDTVKPVEFILPQRDSSGRVSEIKKSLKVKIPAGSVNGERIRLKGQGGLGSANGQNGDLYLQISLVPHPLFDVEGHNLNIVVPLAPWEAALGTKINLPTLAGKIQLTIPSNSQSGQRLRIKGKGLMSKKAKGDLFAVLKIVNPTSVDDTSKKLWEELAEKAHFDPRNNWSKP</sequence>
<dbReference type="InterPro" id="IPR001623">
    <property type="entry name" value="DnaJ_domain"/>
</dbReference>
<evidence type="ECO:0000256" key="1">
    <source>
        <dbReference type="ARBA" id="ARBA00022490"/>
    </source>
</evidence>
<dbReference type="CDD" id="cd10747">
    <property type="entry name" value="DnaJ_C"/>
    <property type="match status" value="1"/>
</dbReference>
<dbReference type="SMART" id="SM00271">
    <property type="entry name" value="DnaJ"/>
    <property type="match status" value="1"/>
</dbReference>
<dbReference type="FunFam" id="2.60.260.20:FF:000008">
    <property type="entry name" value="Curved DNA-binding protein"/>
    <property type="match status" value="1"/>
</dbReference>
<dbReference type="Gene3D" id="1.10.287.110">
    <property type="entry name" value="DnaJ domain"/>
    <property type="match status" value="1"/>
</dbReference>
<dbReference type="PROSITE" id="PS50076">
    <property type="entry name" value="DNAJ_2"/>
    <property type="match status" value="1"/>
</dbReference>
<dbReference type="Pfam" id="PF00226">
    <property type="entry name" value="DnaJ"/>
    <property type="match status" value="1"/>
</dbReference>
<evidence type="ECO:0000313" key="6">
    <source>
        <dbReference type="EMBL" id="KKM76123.1"/>
    </source>
</evidence>
<dbReference type="GO" id="GO:0042026">
    <property type="term" value="P:protein refolding"/>
    <property type="evidence" value="ECO:0007669"/>
    <property type="project" value="TreeGrafter"/>
</dbReference>
<accession>A0A0F9K287</accession>
<reference evidence="6" key="1">
    <citation type="journal article" date="2015" name="Nature">
        <title>Complex archaea that bridge the gap between prokaryotes and eukaryotes.</title>
        <authorList>
            <person name="Spang A."/>
            <person name="Saw J.H."/>
            <person name="Jorgensen S.L."/>
            <person name="Zaremba-Niedzwiedzka K."/>
            <person name="Martijn J."/>
            <person name="Lind A.E."/>
            <person name="van Eijk R."/>
            <person name="Schleper C."/>
            <person name="Guy L."/>
            <person name="Ettema T.J."/>
        </authorList>
    </citation>
    <scope>NUCLEOTIDE SEQUENCE</scope>
</reference>
<dbReference type="CDD" id="cd06257">
    <property type="entry name" value="DnaJ"/>
    <property type="match status" value="1"/>
</dbReference>
<keyword evidence="1" id="KW-0963">Cytoplasm</keyword>
<feature type="compositionally biased region" description="Low complexity" evidence="4">
    <location>
        <begin position="88"/>
        <end position="110"/>
    </location>
</feature>
<evidence type="ECO:0000256" key="4">
    <source>
        <dbReference type="SAM" id="MobiDB-lite"/>
    </source>
</evidence>
<gene>
    <name evidence="6" type="ORF">LCGC14_1383340</name>
</gene>
<keyword evidence="2" id="KW-0238">DNA-binding</keyword>